<protein>
    <recommendedName>
        <fullName evidence="4 11">Protoporphyrinogen oxidase</fullName>
        <ecNumber evidence="4 11">1.3.3.4</ecNumber>
    </recommendedName>
</protein>
<evidence type="ECO:0000256" key="8">
    <source>
        <dbReference type="ARBA" id="ARBA00023133"/>
    </source>
</evidence>
<evidence type="ECO:0000256" key="9">
    <source>
        <dbReference type="ARBA" id="ARBA00023244"/>
    </source>
</evidence>
<evidence type="ECO:0000256" key="6">
    <source>
        <dbReference type="ARBA" id="ARBA00022827"/>
    </source>
</evidence>
<evidence type="ECO:0000256" key="7">
    <source>
        <dbReference type="ARBA" id="ARBA00023002"/>
    </source>
</evidence>
<comment type="catalytic activity">
    <reaction evidence="10 11">
        <text>protoporphyrinogen IX + 3 O2 = protoporphyrin IX + 3 H2O2</text>
        <dbReference type="Rhea" id="RHEA:25576"/>
        <dbReference type="ChEBI" id="CHEBI:15379"/>
        <dbReference type="ChEBI" id="CHEBI:16240"/>
        <dbReference type="ChEBI" id="CHEBI:57306"/>
        <dbReference type="ChEBI" id="CHEBI:57307"/>
        <dbReference type="EC" id="1.3.3.4"/>
    </reaction>
</comment>
<dbReference type="EMBL" id="JANVFU010000010">
    <property type="protein sequence ID" value="KAJ3742556.1"/>
    <property type="molecule type" value="Genomic_DNA"/>
</dbReference>
<dbReference type="InterPro" id="IPR036188">
    <property type="entry name" value="FAD/NAD-bd_sf"/>
</dbReference>
<evidence type="ECO:0000313" key="13">
    <source>
        <dbReference type="EMBL" id="KAJ3742556.1"/>
    </source>
</evidence>
<dbReference type="InterPro" id="IPR002937">
    <property type="entry name" value="Amino_oxidase"/>
</dbReference>
<gene>
    <name evidence="13" type="ORF">DFH05DRAFT_1501210</name>
</gene>
<dbReference type="PANTHER" id="PTHR42923:SF3">
    <property type="entry name" value="PROTOPORPHYRINOGEN OXIDASE"/>
    <property type="match status" value="1"/>
</dbReference>
<name>A0A9W8NWX6_9AGAR</name>
<dbReference type="PANTHER" id="PTHR42923">
    <property type="entry name" value="PROTOPORPHYRINOGEN OXIDASE"/>
    <property type="match status" value="1"/>
</dbReference>
<dbReference type="Pfam" id="PF01593">
    <property type="entry name" value="Amino_oxidase"/>
    <property type="match status" value="1"/>
</dbReference>
<dbReference type="GO" id="GO:0004729">
    <property type="term" value="F:oxygen-dependent protoporphyrinogen oxidase activity"/>
    <property type="evidence" value="ECO:0007669"/>
    <property type="project" value="UniProtKB-UniRule"/>
</dbReference>
<comment type="caution">
    <text evidence="13">The sequence shown here is derived from an EMBL/GenBank/DDBJ whole genome shotgun (WGS) entry which is preliminary data.</text>
</comment>
<keyword evidence="7 11" id="KW-0560">Oxidoreductase</keyword>
<keyword evidence="14" id="KW-1185">Reference proteome</keyword>
<evidence type="ECO:0000256" key="10">
    <source>
        <dbReference type="ARBA" id="ARBA00047554"/>
    </source>
</evidence>
<dbReference type="EC" id="1.3.3.4" evidence="4 11"/>
<evidence type="ECO:0000256" key="1">
    <source>
        <dbReference type="ARBA" id="ARBA00002600"/>
    </source>
</evidence>
<organism evidence="13 14">
    <name type="scientific">Lentinula detonsa</name>
    <dbReference type="NCBI Taxonomy" id="2804962"/>
    <lineage>
        <taxon>Eukaryota</taxon>
        <taxon>Fungi</taxon>
        <taxon>Dikarya</taxon>
        <taxon>Basidiomycota</taxon>
        <taxon>Agaricomycotina</taxon>
        <taxon>Agaricomycetes</taxon>
        <taxon>Agaricomycetidae</taxon>
        <taxon>Agaricales</taxon>
        <taxon>Marasmiineae</taxon>
        <taxon>Omphalotaceae</taxon>
        <taxon>Lentinula</taxon>
    </lineage>
</organism>
<keyword evidence="9 11" id="KW-0627">Porphyrin biosynthesis</keyword>
<sequence length="492" mass="53274">MNRHVVILGGGLTGLSSAFHLSRRFPEALITLVEKTSRFGGWISSERVQVHDGDGRTAEIVLESGPRTLRPNAKSVLELIHLLGLKNSVITTPITSSAAKNRYLQIPETQGLITLPNSLTSVFSPPMRTLFLPHVLREPAKRRNRPDGITDETVDNFMTRRFGPTFARTFGSALVHGIYAADSRKLSVRAAFPSLWAMEDRGWGSVVRGALLPNPTDSQEDYDVGDIPDMMKGVSVYSFIDGIGMLPGALATHLRNQSNVELLHDNPISSLIVADDGQLEVKLSSGQMINPTHIISALPLPVLDGLLHSNSSLPHLTASPASSVVVLNLIFPQTQPKLHPSGFGYLVPRPLSGYSPHNPGILGTVFDSCALSAQDSNAANFTKMTVMMGGPNPITPSHTEVDTVLKQLSVHLTAPDDYLKVLPEPIYTRTQRHDDCIPNPMPGHLRRMEELKTALAKGPWSGRLEVVGAGVRGVSLGDCVESGKRAGESWTC</sequence>
<dbReference type="Gene3D" id="3.50.50.60">
    <property type="entry name" value="FAD/NAD(P)-binding domain"/>
    <property type="match status" value="1"/>
</dbReference>
<accession>A0A9W8NWX6</accession>
<comment type="function">
    <text evidence="1 11">Catalyzes the 6-electron oxidation of protoporphyrinogen-IX to form protoporphyrin-IX.</text>
</comment>
<reference evidence="13 14" key="1">
    <citation type="journal article" date="2023" name="Proc. Natl. Acad. Sci. U.S.A.">
        <title>A global phylogenomic analysis of the shiitake genus Lentinula.</title>
        <authorList>
            <person name="Sierra-Patev S."/>
            <person name="Min B."/>
            <person name="Naranjo-Ortiz M."/>
            <person name="Looney B."/>
            <person name="Konkel Z."/>
            <person name="Slot J.C."/>
            <person name="Sakamoto Y."/>
            <person name="Steenwyk J.L."/>
            <person name="Rokas A."/>
            <person name="Carro J."/>
            <person name="Camarero S."/>
            <person name="Ferreira P."/>
            <person name="Molpeceres G."/>
            <person name="Ruiz-Duenas F.J."/>
            <person name="Serrano A."/>
            <person name="Henrissat B."/>
            <person name="Drula E."/>
            <person name="Hughes K.W."/>
            <person name="Mata J.L."/>
            <person name="Ishikawa N.K."/>
            <person name="Vargas-Isla R."/>
            <person name="Ushijima S."/>
            <person name="Smith C.A."/>
            <person name="Donoghue J."/>
            <person name="Ahrendt S."/>
            <person name="Andreopoulos W."/>
            <person name="He G."/>
            <person name="LaButti K."/>
            <person name="Lipzen A."/>
            <person name="Ng V."/>
            <person name="Riley R."/>
            <person name="Sandor L."/>
            <person name="Barry K."/>
            <person name="Martinez A.T."/>
            <person name="Xiao Y."/>
            <person name="Gibbons J.G."/>
            <person name="Terashima K."/>
            <person name="Grigoriev I.V."/>
            <person name="Hibbett D."/>
        </authorList>
    </citation>
    <scope>NUCLEOTIDE SEQUENCE [LARGE SCALE GENOMIC DNA]</scope>
    <source>
        <strain evidence="13 14">TFB7810</strain>
    </source>
</reference>
<dbReference type="InterPro" id="IPR004572">
    <property type="entry name" value="Protoporphyrinogen_oxidase"/>
</dbReference>
<feature type="domain" description="Amine oxidase" evidence="12">
    <location>
        <begin position="12"/>
        <end position="486"/>
    </location>
</feature>
<dbReference type="InterPro" id="IPR050464">
    <property type="entry name" value="Zeta_carotene_desat/Oxidored"/>
</dbReference>
<dbReference type="GO" id="GO:0005743">
    <property type="term" value="C:mitochondrial inner membrane"/>
    <property type="evidence" value="ECO:0007669"/>
    <property type="project" value="UniProtKB-SubCell"/>
</dbReference>
<evidence type="ECO:0000259" key="12">
    <source>
        <dbReference type="Pfam" id="PF01593"/>
    </source>
</evidence>
<dbReference type="SUPFAM" id="SSF51905">
    <property type="entry name" value="FAD/NAD(P)-binding domain"/>
    <property type="match status" value="1"/>
</dbReference>
<comment type="subcellular location">
    <subcellularLocation>
        <location evidence="11">Mitochondrion inner membrane</location>
    </subcellularLocation>
</comment>
<evidence type="ECO:0000256" key="11">
    <source>
        <dbReference type="RuleBase" id="RU367069"/>
    </source>
</evidence>
<comment type="pathway">
    <text evidence="2 11">Porphyrin-containing compound metabolism; protoporphyrin-IX biosynthesis; protoporphyrin-IX from protoporphyrinogen-IX: step 1/1.</text>
</comment>
<comment type="similarity">
    <text evidence="3 11">Belongs to the protoporphyrinogen/coproporphyrinogen oxidase family. Protoporphyrinogen oxidase subfamily.</text>
</comment>
<comment type="cofactor">
    <cofactor evidence="11">
        <name>FAD</name>
        <dbReference type="ChEBI" id="CHEBI:57692"/>
    </cofactor>
    <text evidence="11">Binds 1 FAD per subunit.</text>
</comment>
<evidence type="ECO:0000256" key="5">
    <source>
        <dbReference type="ARBA" id="ARBA00022630"/>
    </source>
</evidence>
<evidence type="ECO:0000256" key="3">
    <source>
        <dbReference type="ARBA" id="ARBA00010551"/>
    </source>
</evidence>
<dbReference type="GO" id="GO:0006782">
    <property type="term" value="P:protoporphyrinogen IX biosynthetic process"/>
    <property type="evidence" value="ECO:0007669"/>
    <property type="project" value="UniProtKB-UniRule"/>
</dbReference>
<dbReference type="SUPFAM" id="SSF54373">
    <property type="entry name" value="FAD-linked reductases, C-terminal domain"/>
    <property type="match status" value="1"/>
</dbReference>
<keyword evidence="8 11" id="KW-0350">Heme biosynthesis</keyword>
<proteinExistence type="inferred from homology"/>
<evidence type="ECO:0000313" key="14">
    <source>
        <dbReference type="Proteomes" id="UP001142393"/>
    </source>
</evidence>
<dbReference type="AlphaFoldDB" id="A0A9W8NWX6"/>
<evidence type="ECO:0000256" key="4">
    <source>
        <dbReference type="ARBA" id="ARBA00012867"/>
    </source>
</evidence>
<keyword evidence="6 11" id="KW-0274">FAD</keyword>
<evidence type="ECO:0000256" key="2">
    <source>
        <dbReference type="ARBA" id="ARBA00005073"/>
    </source>
</evidence>
<keyword evidence="5 11" id="KW-0285">Flavoprotein</keyword>
<dbReference type="NCBIfam" id="TIGR00562">
    <property type="entry name" value="proto_IX_ox"/>
    <property type="match status" value="1"/>
</dbReference>
<dbReference type="Proteomes" id="UP001142393">
    <property type="component" value="Unassembled WGS sequence"/>
</dbReference>